<organism evidence="4">
    <name type="scientific">Gongylonema pulchrum</name>
    <dbReference type="NCBI Taxonomy" id="637853"/>
    <lineage>
        <taxon>Eukaryota</taxon>
        <taxon>Metazoa</taxon>
        <taxon>Ecdysozoa</taxon>
        <taxon>Nematoda</taxon>
        <taxon>Chromadorea</taxon>
        <taxon>Rhabditida</taxon>
        <taxon>Spirurina</taxon>
        <taxon>Spiruromorpha</taxon>
        <taxon>Spiruroidea</taxon>
        <taxon>Gongylonematidae</taxon>
        <taxon>Gongylonema</taxon>
    </lineage>
</organism>
<sequence>MYGALWILLLLFMQLLAEGQGWDEQSDRNNMLGARYYDGKKIVLPVSEDAMRDLLNHWLHQATGSFMSAFANNKINKFVMNLP</sequence>
<protein>
    <submittedName>
        <fullName evidence="4">SCP domain-containing protein</fullName>
    </submittedName>
</protein>
<dbReference type="WBParaSite" id="GPUH_0000226801-mRNA-1">
    <property type="protein sequence ID" value="GPUH_0000226801-mRNA-1"/>
    <property type="gene ID" value="GPUH_0000226801"/>
</dbReference>
<dbReference type="Proteomes" id="UP000271098">
    <property type="component" value="Unassembled WGS sequence"/>
</dbReference>
<evidence type="ECO:0000313" key="3">
    <source>
        <dbReference type="Proteomes" id="UP000271098"/>
    </source>
</evidence>
<gene>
    <name evidence="2" type="ORF">GPUH_LOCUS2262</name>
</gene>
<keyword evidence="3" id="KW-1185">Reference proteome</keyword>
<evidence type="ECO:0000313" key="2">
    <source>
        <dbReference type="EMBL" id="VDK33142.1"/>
    </source>
</evidence>
<dbReference type="EMBL" id="UYRT01003279">
    <property type="protein sequence ID" value="VDK33142.1"/>
    <property type="molecule type" value="Genomic_DNA"/>
</dbReference>
<dbReference type="AlphaFoldDB" id="A0A183D0M2"/>
<proteinExistence type="predicted"/>
<feature type="chain" id="PRO_5043138531" evidence="1">
    <location>
        <begin position="20"/>
        <end position="83"/>
    </location>
</feature>
<evidence type="ECO:0000313" key="4">
    <source>
        <dbReference type="WBParaSite" id="GPUH_0000226801-mRNA-1"/>
    </source>
</evidence>
<evidence type="ECO:0000256" key="1">
    <source>
        <dbReference type="SAM" id="SignalP"/>
    </source>
</evidence>
<dbReference type="OrthoDB" id="5810331at2759"/>
<accession>A0A183D0M2</accession>
<reference evidence="4" key="1">
    <citation type="submission" date="2016-06" db="UniProtKB">
        <authorList>
            <consortium name="WormBaseParasite"/>
        </authorList>
    </citation>
    <scope>IDENTIFICATION</scope>
</reference>
<keyword evidence="1" id="KW-0732">Signal</keyword>
<name>A0A183D0M2_9BILA</name>
<feature type="signal peptide" evidence="1">
    <location>
        <begin position="1"/>
        <end position="19"/>
    </location>
</feature>
<reference evidence="2 3" key="2">
    <citation type="submission" date="2018-11" db="EMBL/GenBank/DDBJ databases">
        <authorList>
            <consortium name="Pathogen Informatics"/>
        </authorList>
    </citation>
    <scope>NUCLEOTIDE SEQUENCE [LARGE SCALE GENOMIC DNA]</scope>
</reference>